<evidence type="ECO:0000313" key="16">
    <source>
        <dbReference type="Proteomes" id="UP000244060"/>
    </source>
</evidence>
<evidence type="ECO:0000256" key="11">
    <source>
        <dbReference type="ARBA" id="ARBA00023225"/>
    </source>
</evidence>
<evidence type="ECO:0000256" key="12">
    <source>
        <dbReference type="ARBA" id="ARBA00025078"/>
    </source>
</evidence>
<dbReference type="PANTHER" id="PTHR30531:SF12">
    <property type="entry name" value="FLAGELLAR BIOSYNTHETIC PROTEIN FLHB"/>
    <property type="match status" value="1"/>
</dbReference>
<keyword evidence="10 13" id="KW-0472">Membrane</keyword>
<feature type="transmembrane region" description="Helical" evidence="13">
    <location>
        <begin position="88"/>
        <end position="110"/>
    </location>
</feature>
<organism evidence="15 16">
    <name type="scientific">Cereibacter azotoformans</name>
    <dbReference type="NCBI Taxonomy" id="43057"/>
    <lineage>
        <taxon>Bacteria</taxon>
        <taxon>Pseudomonadati</taxon>
        <taxon>Pseudomonadota</taxon>
        <taxon>Alphaproteobacteria</taxon>
        <taxon>Rhodobacterales</taxon>
        <taxon>Paracoccaceae</taxon>
        <taxon>Cereibacter</taxon>
    </lineage>
</organism>
<feature type="transmembrane region" description="Helical" evidence="13">
    <location>
        <begin position="142"/>
        <end position="163"/>
    </location>
</feature>
<keyword evidence="16" id="KW-1185">Reference proteome</keyword>
<sequence length="380" mass="40765">MAEGDDGQEKTEEPTQKRRDQAREDGSIVTSKEVFVFATLAGGLALLVMLQGMLPALVRGWSGYLVLEPGADLDRVMMLRLGQVWREVLLAGLIVSVPLLVVVLLVQFGMGGINFSTKAMAFKASRINPGAGLKRMVSMKALVELGKAIAKVSLLIGVAVLVLRDELAPLDRLWTSAPADAAAVMGVGLIRLVSALLIVLALIGGLDLVWQAWSLTNSMKMSRQELKEESKEANGSPEVKGRMRRMQMEASQNGAKRRAALENVPQATAIVTNPTHFAVALRYVPGETTAPVILALGKGPMALDIIERGRKAGVGALRIPVLARALYFTGDIGQEIPDQLYGAVAAVLAHVYRLDRGEAGDLPEVEVPDALAFDEFGRPM</sequence>
<feature type="compositionally biased region" description="Basic and acidic residues" evidence="14">
    <location>
        <begin position="7"/>
        <end position="25"/>
    </location>
</feature>
<comment type="similarity">
    <text evidence="2 13">Belongs to the type III secretion exporter family.</text>
</comment>
<keyword evidence="7 13" id="KW-1005">Bacterial flagellum biogenesis</keyword>
<evidence type="ECO:0000256" key="3">
    <source>
        <dbReference type="ARBA" id="ARBA00021622"/>
    </source>
</evidence>
<evidence type="ECO:0000256" key="6">
    <source>
        <dbReference type="ARBA" id="ARBA00022692"/>
    </source>
</evidence>
<dbReference type="InterPro" id="IPR006136">
    <property type="entry name" value="FlhB"/>
</dbReference>
<keyword evidence="8 13" id="KW-0653">Protein transport</keyword>
<dbReference type="OrthoDB" id="9807950at2"/>
<evidence type="ECO:0000256" key="8">
    <source>
        <dbReference type="ARBA" id="ARBA00022927"/>
    </source>
</evidence>
<comment type="caution">
    <text evidence="15">The sequence shown here is derived from an EMBL/GenBank/DDBJ whole genome shotgun (WGS) entry which is preliminary data.</text>
</comment>
<evidence type="ECO:0000256" key="14">
    <source>
        <dbReference type="SAM" id="MobiDB-lite"/>
    </source>
</evidence>
<comment type="subcellular location">
    <subcellularLocation>
        <location evidence="1">Cell membrane</location>
        <topology evidence="1">Multi-pass membrane protein</topology>
    </subcellularLocation>
</comment>
<evidence type="ECO:0000256" key="4">
    <source>
        <dbReference type="ARBA" id="ARBA00022448"/>
    </source>
</evidence>
<keyword evidence="6 13" id="KW-0812">Transmembrane</keyword>
<name>A0A2T5KDG1_9RHOB</name>
<comment type="function">
    <text evidence="12 13">Required for formation of the rod structure in the basal body of the flagellar apparatus. Together with FliI and FliH, may constitute the export apparatus of flagellin.</text>
</comment>
<keyword evidence="5 13" id="KW-1003">Cell membrane</keyword>
<dbReference type="InterPro" id="IPR029025">
    <property type="entry name" value="T3SS_substrate_exporter_C"/>
</dbReference>
<dbReference type="GO" id="GO:0005886">
    <property type="term" value="C:plasma membrane"/>
    <property type="evidence" value="ECO:0007669"/>
    <property type="project" value="UniProtKB-SubCell"/>
</dbReference>
<accession>A0A2T5KDG1</accession>
<feature type="transmembrane region" description="Helical" evidence="13">
    <location>
        <begin position="34"/>
        <end position="58"/>
    </location>
</feature>
<dbReference type="InterPro" id="IPR006135">
    <property type="entry name" value="T3SS_substrate_exporter"/>
</dbReference>
<dbReference type="PRINTS" id="PR00950">
    <property type="entry name" value="TYPE3IMSPROT"/>
</dbReference>
<keyword evidence="15" id="KW-0969">Cilium</keyword>
<dbReference type="PANTHER" id="PTHR30531">
    <property type="entry name" value="FLAGELLAR BIOSYNTHETIC PROTEIN FLHB"/>
    <property type="match status" value="1"/>
</dbReference>
<reference evidence="15 16" key="1">
    <citation type="submission" date="2018-04" db="EMBL/GenBank/DDBJ databases">
        <title>Genomic Encyclopedia of Type Strains, Phase III (KMG-III): the genomes of soil and plant-associated and newly described type strains.</title>
        <authorList>
            <person name="Whitman W."/>
        </authorList>
    </citation>
    <scope>NUCLEOTIDE SEQUENCE [LARGE SCALE GENOMIC DNA]</scope>
    <source>
        <strain evidence="15 16">KA25</strain>
    </source>
</reference>
<keyword evidence="11 13" id="KW-1006">Bacterial flagellum protein export</keyword>
<evidence type="ECO:0000256" key="5">
    <source>
        <dbReference type="ARBA" id="ARBA00022475"/>
    </source>
</evidence>
<dbReference type="Proteomes" id="UP000244060">
    <property type="component" value="Unassembled WGS sequence"/>
</dbReference>
<dbReference type="Gene3D" id="3.40.1690.10">
    <property type="entry name" value="secretion proteins EscU"/>
    <property type="match status" value="1"/>
</dbReference>
<keyword evidence="15" id="KW-0966">Cell projection</keyword>
<keyword evidence="9 13" id="KW-1133">Transmembrane helix</keyword>
<evidence type="ECO:0000256" key="1">
    <source>
        <dbReference type="ARBA" id="ARBA00004651"/>
    </source>
</evidence>
<keyword evidence="4 13" id="KW-0813">Transport</keyword>
<protein>
    <recommendedName>
        <fullName evidence="3 13">Flagellar biosynthetic protein FlhB</fullName>
    </recommendedName>
</protein>
<gene>
    <name evidence="13" type="primary">flhB</name>
    <name evidence="15" type="ORF">C8J28_102225</name>
</gene>
<feature type="region of interest" description="Disordered" evidence="14">
    <location>
        <begin position="1"/>
        <end position="25"/>
    </location>
</feature>
<evidence type="ECO:0000256" key="9">
    <source>
        <dbReference type="ARBA" id="ARBA00022989"/>
    </source>
</evidence>
<dbReference type="NCBIfam" id="TIGR00328">
    <property type="entry name" value="flhB"/>
    <property type="match status" value="1"/>
</dbReference>
<dbReference type="Pfam" id="PF01312">
    <property type="entry name" value="Bac_export_2"/>
    <property type="match status" value="1"/>
</dbReference>
<dbReference type="EMBL" id="QAOT01000002">
    <property type="protein sequence ID" value="PTR20460.1"/>
    <property type="molecule type" value="Genomic_DNA"/>
</dbReference>
<feature type="region of interest" description="Disordered" evidence="14">
    <location>
        <begin position="225"/>
        <end position="244"/>
    </location>
</feature>
<evidence type="ECO:0000256" key="7">
    <source>
        <dbReference type="ARBA" id="ARBA00022795"/>
    </source>
</evidence>
<dbReference type="AlphaFoldDB" id="A0A2T5KDG1"/>
<dbReference type="GO" id="GO:0009306">
    <property type="term" value="P:protein secretion"/>
    <property type="evidence" value="ECO:0007669"/>
    <property type="project" value="InterPro"/>
</dbReference>
<proteinExistence type="inferred from homology"/>
<evidence type="ECO:0000256" key="10">
    <source>
        <dbReference type="ARBA" id="ARBA00023136"/>
    </source>
</evidence>
<dbReference type="GO" id="GO:0044780">
    <property type="term" value="P:bacterial-type flagellum assembly"/>
    <property type="evidence" value="ECO:0007669"/>
    <property type="project" value="InterPro"/>
</dbReference>
<evidence type="ECO:0000256" key="2">
    <source>
        <dbReference type="ARBA" id="ARBA00010690"/>
    </source>
</evidence>
<feature type="transmembrane region" description="Helical" evidence="13">
    <location>
        <begin position="183"/>
        <end position="210"/>
    </location>
</feature>
<evidence type="ECO:0000313" key="15">
    <source>
        <dbReference type="EMBL" id="PTR20460.1"/>
    </source>
</evidence>
<evidence type="ECO:0000256" key="13">
    <source>
        <dbReference type="RuleBase" id="RU364091"/>
    </source>
</evidence>
<dbReference type="RefSeq" id="WP_108220246.1">
    <property type="nucleotide sequence ID" value="NZ_QAOT01000002.1"/>
</dbReference>
<keyword evidence="15" id="KW-0282">Flagellum</keyword>
<dbReference type="SUPFAM" id="SSF160544">
    <property type="entry name" value="EscU C-terminal domain-like"/>
    <property type="match status" value="1"/>
</dbReference>